<protein>
    <recommendedName>
        <fullName evidence="2">ribonuclease H</fullName>
        <ecNumber evidence="2">3.1.26.4</ecNumber>
    </recommendedName>
</protein>
<dbReference type="InterPro" id="IPR000477">
    <property type="entry name" value="RT_dom"/>
</dbReference>
<dbReference type="GO" id="GO:0004523">
    <property type="term" value="F:RNA-DNA hybrid ribonuclease activity"/>
    <property type="evidence" value="ECO:0007669"/>
    <property type="project" value="UniProtKB-EC"/>
</dbReference>
<dbReference type="PROSITE" id="PS50878">
    <property type="entry name" value="RT_POL"/>
    <property type="match status" value="1"/>
</dbReference>
<feature type="domain" description="Reverse transcriptase" evidence="3">
    <location>
        <begin position="1"/>
        <end position="121"/>
    </location>
</feature>
<keyword evidence="5" id="KW-1185">Reference proteome</keyword>
<dbReference type="Pfam" id="PF00078">
    <property type="entry name" value="RVT_1"/>
    <property type="match status" value="1"/>
</dbReference>
<sequence>MVPEATGVAPRSEVRRTSMEHVAEGIHAGTPLLLFGTGTALSPNSAPILKPLPSNSAPLCAAVGEAIILHYMDDVLVCAPNDDLLSHVLDLTIDSLVAAGFEIQEEKIQRMPPWKYLGLEIGKGSRPLLGFGILRKNPSNCGLSLELAGAKTELGLRERDKPQNMEYSKMQG</sequence>
<gene>
    <name evidence="4" type="ORF">DUI87_01876</name>
</gene>
<evidence type="ECO:0000256" key="2">
    <source>
        <dbReference type="ARBA" id="ARBA00012180"/>
    </source>
</evidence>
<dbReference type="InterPro" id="IPR043128">
    <property type="entry name" value="Rev_trsase/Diguanyl_cyclase"/>
</dbReference>
<dbReference type="AlphaFoldDB" id="A0A3M0LDB1"/>
<dbReference type="EMBL" id="QRBI01000093">
    <property type="protein sequence ID" value="RMC21020.1"/>
    <property type="molecule type" value="Genomic_DNA"/>
</dbReference>
<proteinExistence type="inferred from homology"/>
<dbReference type="Gene3D" id="3.30.70.270">
    <property type="match status" value="1"/>
</dbReference>
<evidence type="ECO:0000313" key="4">
    <source>
        <dbReference type="EMBL" id="RMC21020.1"/>
    </source>
</evidence>
<evidence type="ECO:0000313" key="5">
    <source>
        <dbReference type="Proteomes" id="UP000269221"/>
    </source>
</evidence>
<comment type="caution">
    <text evidence="4">The sequence shown here is derived from an EMBL/GenBank/DDBJ whole genome shotgun (WGS) entry which is preliminary data.</text>
</comment>
<dbReference type="EC" id="3.1.26.4" evidence="2"/>
<dbReference type="Proteomes" id="UP000269221">
    <property type="component" value="Unassembled WGS sequence"/>
</dbReference>
<evidence type="ECO:0000256" key="1">
    <source>
        <dbReference type="ARBA" id="ARBA00010879"/>
    </source>
</evidence>
<dbReference type="OrthoDB" id="1430630at2759"/>
<name>A0A3M0LDB1_HIRRU</name>
<evidence type="ECO:0000259" key="3">
    <source>
        <dbReference type="PROSITE" id="PS50878"/>
    </source>
</evidence>
<dbReference type="SUPFAM" id="SSF56672">
    <property type="entry name" value="DNA/RNA polymerases"/>
    <property type="match status" value="1"/>
</dbReference>
<organism evidence="4 5">
    <name type="scientific">Hirundo rustica rustica</name>
    <dbReference type="NCBI Taxonomy" id="333673"/>
    <lineage>
        <taxon>Eukaryota</taxon>
        <taxon>Metazoa</taxon>
        <taxon>Chordata</taxon>
        <taxon>Craniata</taxon>
        <taxon>Vertebrata</taxon>
        <taxon>Euteleostomi</taxon>
        <taxon>Archelosauria</taxon>
        <taxon>Archosauria</taxon>
        <taxon>Dinosauria</taxon>
        <taxon>Saurischia</taxon>
        <taxon>Theropoda</taxon>
        <taxon>Coelurosauria</taxon>
        <taxon>Aves</taxon>
        <taxon>Neognathae</taxon>
        <taxon>Neoaves</taxon>
        <taxon>Telluraves</taxon>
        <taxon>Australaves</taxon>
        <taxon>Passeriformes</taxon>
        <taxon>Sylvioidea</taxon>
        <taxon>Hirundinidae</taxon>
        <taxon>Hirundo</taxon>
    </lineage>
</organism>
<accession>A0A3M0LDB1</accession>
<reference evidence="4 5" key="1">
    <citation type="submission" date="2018-07" db="EMBL/GenBank/DDBJ databases">
        <title>A high quality draft genome assembly of the barn swallow (H. rustica rustica).</title>
        <authorList>
            <person name="Formenti G."/>
            <person name="Chiara M."/>
            <person name="Poveda L."/>
            <person name="Francoijs K.-J."/>
            <person name="Bonisoli-Alquati A."/>
            <person name="Canova L."/>
            <person name="Gianfranceschi L."/>
            <person name="Horner D.S."/>
            <person name="Saino N."/>
        </authorList>
    </citation>
    <scope>NUCLEOTIDE SEQUENCE [LARGE SCALE GENOMIC DNA]</scope>
    <source>
        <strain evidence="4">Chelidonia</strain>
        <tissue evidence="4">Blood</tissue>
    </source>
</reference>
<comment type="similarity">
    <text evidence="1">Belongs to the beta type-B retroviral polymerase family. HERV class-II K(HML-2) pol subfamily.</text>
</comment>
<dbReference type="InterPro" id="IPR043502">
    <property type="entry name" value="DNA/RNA_pol_sf"/>
</dbReference>